<dbReference type="Gene3D" id="1.10.10.1400">
    <property type="entry name" value="Terminase, small subunit, N-terminal DNA-binding domain, HTH motif"/>
    <property type="match status" value="1"/>
</dbReference>
<dbReference type="Pfam" id="PF03592">
    <property type="entry name" value="Terminase_2"/>
    <property type="match status" value="1"/>
</dbReference>
<evidence type="ECO:0000313" key="2">
    <source>
        <dbReference type="EMBL" id="CAB4163256.1"/>
    </source>
</evidence>
<accession>A0A6J5P013</accession>
<reference evidence="2" key="1">
    <citation type="submission" date="2020-04" db="EMBL/GenBank/DDBJ databases">
        <authorList>
            <person name="Chiriac C."/>
            <person name="Salcher M."/>
            <person name="Ghai R."/>
            <person name="Kavagutti S V."/>
        </authorList>
    </citation>
    <scope>NUCLEOTIDE SEQUENCE</scope>
</reference>
<organism evidence="2">
    <name type="scientific">uncultured Caudovirales phage</name>
    <dbReference type="NCBI Taxonomy" id="2100421"/>
    <lineage>
        <taxon>Viruses</taxon>
        <taxon>Duplodnaviria</taxon>
        <taxon>Heunggongvirae</taxon>
        <taxon>Uroviricota</taxon>
        <taxon>Caudoviricetes</taxon>
        <taxon>Peduoviridae</taxon>
        <taxon>Maltschvirus</taxon>
        <taxon>Maltschvirus maltsch</taxon>
    </lineage>
</organism>
<dbReference type="InterPro" id="IPR005335">
    <property type="entry name" value="Terminase_ssu"/>
</dbReference>
<dbReference type="EMBL" id="LR796757">
    <property type="protein sequence ID" value="CAB4163256.1"/>
    <property type="molecule type" value="Genomic_DNA"/>
</dbReference>
<dbReference type="EMBL" id="LR796355">
    <property type="protein sequence ID" value="CAB4139335.1"/>
    <property type="molecule type" value="Genomic_DNA"/>
</dbReference>
<name>A0A6J5P013_9CAUD</name>
<evidence type="ECO:0000313" key="1">
    <source>
        <dbReference type="EMBL" id="CAB4139335.1"/>
    </source>
</evidence>
<proteinExistence type="predicted"/>
<protein>
    <submittedName>
        <fullName evidence="2">Terminase small subunit</fullName>
    </submittedName>
</protein>
<gene>
    <name evidence="1" type="ORF">UFOVP339_37</name>
    <name evidence="2" type="ORF">UFOVP807_4</name>
</gene>
<dbReference type="InterPro" id="IPR038713">
    <property type="entry name" value="Terminase_Gp1_N_sf"/>
</dbReference>
<sequence length="188" mass="20225">MTPKTPTNLNQAKDAWKGQLQVQAGSQAAQLTDQELSYVEAYVGNGGDAKAAAKAAGYADPGAAKELLANPRIRETIELKRDVEIKTAGASRAWNVIQELMTDPASPAQVRFQAAKWTLEASGHGLSAVAASLQLGLKRSGKQLSEMSVSELEEFINRGRQTFDNMRSTVKAVVSAQKDVLDLDEPKK</sequence>
<dbReference type="GO" id="GO:0051276">
    <property type="term" value="P:chromosome organization"/>
    <property type="evidence" value="ECO:0007669"/>
    <property type="project" value="InterPro"/>
</dbReference>